<reference evidence="8 9" key="1">
    <citation type="submission" date="2016-10" db="EMBL/GenBank/DDBJ databases">
        <authorList>
            <person name="de Groot N.N."/>
        </authorList>
    </citation>
    <scope>NUCLEOTIDE SEQUENCE [LARGE SCALE GENOMIC DNA]</scope>
    <source>
        <strain evidence="8 9">DSM 44149</strain>
    </source>
</reference>
<dbReference type="CDD" id="cd00609">
    <property type="entry name" value="AAT_like"/>
    <property type="match status" value="1"/>
</dbReference>
<dbReference type="EMBL" id="LT629701">
    <property type="protein sequence ID" value="SDN43532.1"/>
    <property type="molecule type" value="Genomic_DNA"/>
</dbReference>
<dbReference type="AlphaFoldDB" id="A0A1H0BCY1"/>
<sequence>MLSYQSAPVRTGLPQSATLAANERIRAIQATGESVVHLAFGEAGLPVLPEVAAALSAAATENSYGPTAGTEAVRAAAAGYLSRRGVPTEPDQIIAGPGSKPLLYALLTVLPGDIVLPRPSWVSYAAQAALAGKEVIWVDVPEHTGGVPDPEALENALLEARWKGQRPGVLVVTSPDNPTGTTPDAELVRQVCAVAERYGLVVISDEIYRDLAHDPDALLSPATVFPERTIVTTGLSKATALGGWRLGFCRIPATREGAQLRERLVGVASEVWSNPAMPVQTAAGYLLDEPTEVREYVRMGRDLHRRVVTEAHRLLVAAGASCRSPGGGFYLYPDLEPARRRVRLRSGMDLAEVLLTKYRVGVLCGEAFGDDPRALRFRMATSLLYGANDVQRWEALHSADPVALPWIADALNRLAEAVDDLTGGSTG</sequence>
<evidence type="ECO:0000256" key="1">
    <source>
        <dbReference type="ARBA" id="ARBA00001933"/>
    </source>
</evidence>
<dbReference type="PROSITE" id="PS00105">
    <property type="entry name" value="AA_TRANSFER_CLASS_1"/>
    <property type="match status" value="1"/>
</dbReference>
<protein>
    <recommendedName>
        <fullName evidence="6">Aminotransferase</fullName>
        <ecNumber evidence="6">2.6.1.-</ecNumber>
    </recommendedName>
</protein>
<dbReference type="InterPro" id="IPR050596">
    <property type="entry name" value="AspAT/PAT-like"/>
</dbReference>
<dbReference type="SUPFAM" id="SSF53383">
    <property type="entry name" value="PLP-dependent transferases"/>
    <property type="match status" value="1"/>
</dbReference>
<dbReference type="eggNOG" id="COG0436">
    <property type="taxonomic scope" value="Bacteria"/>
</dbReference>
<dbReference type="GO" id="GO:0030170">
    <property type="term" value="F:pyridoxal phosphate binding"/>
    <property type="evidence" value="ECO:0007669"/>
    <property type="project" value="InterPro"/>
</dbReference>
<accession>A0A1H0BCY1</accession>
<feature type="domain" description="Aminotransferase class I/classII large" evidence="7">
    <location>
        <begin position="36"/>
        <end position="381"/>
    </location>
</feature>
<dbReference type="PANTHER" id="PTHR46383">
    <property type="entry name" value="ASPARTATE AMINOTRANSFERASE"/>
    <property type="match status" value="1"/>
</dbReference>
<keyword evidence="9" id="KW-1185">Reference proteome</keyword>
<keyword evidence="4 6" id="KW-0808">Transferase</keyword>
<evidence type="ECO:0000256" key="6">
    <source>
        <dbReference type="RuleBase" id="RU000481"/>
    </source>
</evidence>
<dbReference type="InterPro" id="IPR015421">
    <property type="entry name" value="PyrdxlP-dep_Trfase_major"/>
</dbReference>
<dbReference type="GO" id="GO:0008483">
    <property type="term" value="F:transaminase activity"/>
    <property type="evidence" value="ECO:0007669"/>
    <property type="project" value="UniProtKB-KW"/>
</dbReference>
<dbReference type="GO" id="GO:0006520">
    <property type="term" value="P:amino acid metabolic process"/>
    <property type="evidence" value="ECO:0007669"/>
    <property type="project" value="InterPro"/>
</dbReference>
<comment type="cofactor">
    <cofactor evidence="1 6">
        <name>pyridoxal 5'-phosphate</name>
        <dbReference type="ChEBI" id="CHEBI:597326"/>
    </cofactor>
</comment>
<keyword evidence="3 6" id="KW-0032">Aminotransferase</keyword>
<dbReference type="Gene3D" id="3.40.640.10">
    <property type="entry name" value="Type I PLP-dependent aspartate aminotransferase-like (Major domain)"/>
    <property type="match status" value="1"/>
</dbReference>
<dbReference type="InterPro" id="IPR004839">
    <property type="entry name" value="Aminotransferase_I/II_large"/>
</dbReference>
<evidence type="ECO:0000256" key="3">
    <source>
        <dbReference type="ARBA" id="ARBA00022576"/>
    </source>
</evidence>
<dbReference type="Pfam" id="PF00155">
    <property type="entry name" value="Aminotran_1_2"/>
    <property type="match status" value="1"/>
</dbReference>
<organism evidence="8 9">
    <name type="scientific">Allokutzneria albata</name>
    <name type="common">Kibdelosporangium albatum</name>
    <dbReference type="NCBI Taxonomy" id="211114"/>
    <lineage>
        <taxon>Bacteria</taxon>
        <taxon>Bacillati</taxon>
        <taxon>Actinomycetota</taxon>
        <taxon>Actinomycetes</taxon>
        <taxon>Pseudonocardiales</taxon>
        <taxon>Pseudonocardiaceae</taxon>
        <taxon>Allokutzneria</taxon>
    </lineage>
</organism>
<dbReference type="RefSeq" id="WP_052406765.1">
    <property type="nucleotide sequence ID" value="NZ_JOEF01000001.1"/>
</dbReference>
<dbReference type="Gene3D" id="3.90.1150.10">
    <property type="entry name" value="Aspartate Aminotransferase, domain 1"/>
    <property type="match status" value="1"/>
</dbReference>
<evidence type="ECO:0000313" key="9">
    <source>
        <dbReference type="Proteomes" id="UP000183376"/>
    </source>
</evidence>
<dbReference type="EC" id="2.6.1.-" evidence="6"/>
<evidence type="ECO:0000256" key="5">
    <source>
        <dbReference type="ARBA" id="ARBA00022898"/>
    </source>
</evidence>
<dbReference type="STRING" id="211114.SAMN04489726_6605"/>
<dbReference type="InterPro" id="IPR004838">
    <property type="entry name" value="NHTrfase_class1_PyrdxlP-BS"/>
</dbReference>
<comment type="similarity">
    <text evidence="2 6">Belongs to the class-I pyridoxal-phosphate-dependent aminotransferase family.</text>
</comment>
<evidence type="ECO:0000256" key="2">
    <source>
        <dbReference type="ARBA" id="ARBA00007441"/>
    </source>
</evidence>
<dbReference type="PANTHER" id="PTHR46383:SF1">
    <property type="entry name" value="ASPARTATE AMINOTRANSFERASE"/>
    <property type="match status" value="1"/>
</dbReference>
<proteinExistence type="inferred from homology"/>
<keyword evidence="5" id="KW-0663">Pyridoxal phosphate</keyword>
<dbReference type="Proteomes" id="UP000183376">
    <property type="component" value="Chromosome I"/>
</dbReference>
<evidence type="ECO:0000256" key="4">
    <source>
        <dbReference type="ARBA" id="ARBA00022679"/>
    </source>
</evidence>
<dbReference type="InterPro" id="IPR015424">
    <property type="entry name" value="PyrdxlP-dep_Trfase"/>
</dbReference>
<dbReference type="OrthoDB" id="2192472at2"/>
<name>A0A1H0BCY1_ALLAB</name>
<dbReference type="InterPro" id="IPR015422">
    <property type="entry name" value="PyrdxlP-dep_Trfase_small"/>
</dbReference>
<evidence type="ECO:0000259" key="7">
    <source>
        <dbReference type="Pfam" id="PF00155"/>
    </source>
</evidence>
<gene>
    <name evidence="8" type="ORF">SAMN04489726_6605</name>
</gene>
<evidence type="ECO:0000313" key="8">
    <source>
        <dbReference type="EMBL" id="SDN43532.1"/>
    </source>
</evidence>